<reference evidence="2" key="1">
    <citation type="submission" date="2021-01" db="EMBL/GenBank/DDBJ databases">
        <authorList>
            <person name="Corre E."/>
            <person name="Pelletier E."/>
            <person name="Niang G."/>
            <person name="Scheremetjew M."/>
            <person name="Finn R."/>
            <person name="Kale V."/>
            <person name="Holt S."/>
            <person name="Cochrane G."/>
            <person name="Meng A."/>
            <person name="Brown T."/>
            <person name="Cohen L."/>
        </authorList>
    </citation>
    <scope>NUCLEOTIDE SEQUENCE</scope>
    <source>
        <strain evidence="2">GSO104</strain>
    </source>
</reference>
<organism evidence="2">
    <name type="scientific">Ditylum brightwellii</name>
    <dbReference type="NCBI Taxonomy" id="49249"/>
    <lineage>
        <taxon>Eukaryota</taxon>
        <taxon>Sar</taxon>
        <taxon>Stramenopiles</taxon>
        <taxon>Ochrophyta</taxon>
        <taxon>Bacillariophyta</taxon>
        <taxon>Mediophyceae</taxon>
        <taxon>Lithodesmiophycidae</taxon>
        <taxon>Lithodesmiales</taxon>
        <taxon>Lithodesmiaceae</taxon>
        <taxon>Ditylum</taxon>
    </lineage>
</organism>
<dbReference type="AlphaFoldDB" id="A0A7S4V6C7"/>
<dbReference type="InterPro" id="IPR017850">
    <property type="entry name" value="Alkaline_phosphatase_core_sf"/>
</dbReference>
<dbReference type="InterPro" id="IPR002591">
    <property type="entry name" value="Phosphodiest/P_Trfase"/>
</dbReference>
<keyword evidence="1" id="KW-0732">Signal</keyword>
<evidence type="ECO:0000313" key="2">
    <source>
        <dbReference type="EMBL" id="CAE4592412.1"/>
    </source>
</evidence>
<protein>
    <recommendedName>
        <fullName evidence="3">GPI ethanolamine phosphate transferase 1</fullName>
    </recommendedName>
</protein>
<feature type="chain" id="PRO_5030975604" description="GPI ethanolamine phosphate transferase 1" evidence="1">
    <location>
        <begin position="23"/>
        <end position="393"/>
    </location>
</feature>
<gene>
    <name evidence="2" type="ORF">DBRI00130_LOCUS7164</name>
</gene>
<evidence type="ECO:0008006" key="3">
    <source>
        <dbReference type="Google" id="ProtNLM"/>
    </source>
</evidence>
<dbReference type="Pfam" id="PF01663">
    <property type="entry name" value="Phosphodiest"/>
    <property type="match status" value="1"/>
</dbReference>
<dbReference type="PANTHER" id="PTHR10151:SF120">
    <property type="entry name" value="BIS(5'-ADENOSYL)-TRIPHOSPHATASE"/>
    <property type="match status" value="1"/>
</dbReference>
<dbReference type="SUPFAM" id="SSF53649">
    <property type="entry name" value="Alkaline phosphatase-like"/>
    <property type="match status" value="1"/>
</dbReference>
<dbReference type="EMBL" id="HBNS01008861">
    <property type="protein sequence ID" value="CAE4592412.1"/>
    <property type="molecule type" value="Transcribed_RNA"/>
</dbReference>
<dbReference type="PANTHER" id="PTHR10151">
    <property type="entry name" value="ECTONUCLEOTIDE PYROPHOSPHATASE/PHOSPHODIESTERASE"/>
    <property type="match status" value="1"/>
</dbReference>
<sequence>MAIMKSCIAMLLAVMIIPSAVPCAIKGDIEYVVHLTIDGLRPETVEKNLDQLPTLRKMIEKGASTHNARAEWLETQTTPTHWSMYTSLAIEQHGYSKDEDIGGVYPKSEYKESIFDLVEGNGLRACMFAGKDKFAIFQRSLPMSYYNYISKRDQVADIFINEMKEDPCHYSFVHLIHPDAAGHKYKGAATIFNGKIMYDEAVKQADKYLGDIIDFVENTVPFQGRTLIIASSDHGFADVGNHAKTEDIQNYKIPFYVMGPCVAQGADLYDLNTSTRQDPGDGLPHSYEGCQPIRNRDAASLAADALGVTASSGALSDMNATLYLGQEECGGSCPLHDVCSNTPPANTTTTIPPVSVAPPASCKNKRESCSSNTDCCGGLKCHRRKKICKRKKN</sequence>
<evidence type="ECO:0000256" key="1">
    <source>
        <dbReference type="SAM" id="SignalP"/>
    </source>
</evidence>
<dbReference type="GO" id="GO:0016787">
    <property type="term" value="F:hydrolase activity"/>
    <property type="evidence" value="ECO:0007669"/>
    <property type="project" value="UniProtKB-ARBA"/>
</dbReference>
<dbReference type="Gene3D" id="3.40.720.10">
    <property type="entry name" value="Alkaline Phosphatase, subunit A"/>
    <property type="match status" value="1"/>
</dbReference>
<feature type="signal peptide" evidence="1">
    <location>
        <begin position="1"/>
        <end position="22"/>
    </location>
</feature>
<proteinExistence type="predicted"/>
<accession>A0A7S4V6C7</accession>
<name>A0A7S4V6C7_9STRA</name>